<sequence length="88" mass="9435">MRSDHDTWRKSTHSGQEGTTCVELANLGTTWRTSSHTGQEGGTCVELASLGVVIGVRDSTDPQGPVLQFSRPAVAGLVRRIKTGELDQ</sequence>
<evidence type="ECO:0000313" key="2">
    <source>
        <dbReference type="EMBL" id="GAA4241540.1"/>
    </source>
</evidence>
<organism evidence="2 3">
    <name type="scientific">Actinomadura meridiana</name>
    <dbReference type="NCBI Taxonomy" id="559626"/>
    <lineage>
        <taxon>Bacteria</taxon>
        <taxon>Bacillati</taxon>
        <taxon>Actinomycetota</taxon>
        <taxon>Actinomycetes</taxon>
        <taxon>Streptosporangiales</taxon>
        <taxon>Thermomonosporaceae</taxon>
        <taxon>Actinomadura</taxon>
    </lineage>
</organism>
<feature type="domain" description="DUF397" evidence="1">
    <location>
        <begin position="7"/>
        <end position="27"/>
    </location>
</feature>
<name>A0ABP8CNI2_9ACTN</name>
<dbReference type="RefSeq" id="WP_344906576.1">
    <property type="nucleotide sequence ID" value="NZ_BAABAS010000028.1"/>
</dbReference>
<accession>A0ABP8CNI2</accession>
<feature type="domain" description="DUF397" evidence="1">
    <location>
        <begin position="30"/>
        <end position="82"/>
    </location>
</feature>
<protein>
    <recommendedName>
        <fullName evidence="1">DUF397 domain-containing protein</fullName>
    </recommendedName>
</protein>
<proteinExistence type="predicted"/>
<gene>
    <name evidence="2" type="ORF">GCM10022254_70790</name>
</gene>
<dbReference type="EMBL" id="BAABAS010000028">
    <property type="protein sequence ID" value="GAA4241540.1"/>
    <property type="molecule type" value="Genomic_DNA"/>
</dbReference>
<keyword evidence="3" id="KW-1185">Reference proteome</keyword>
<evidence type="ECO:0000313" key="3">
    <source>
        <dbReference type="Proteomes" id="UP001501710"/>
    </source>
</evidence>
<reference evidence="3" key="1">
    <citation type="journal article" date="2019" name="Int. J. Syst. Evol. Microbiol.">
        <title>The Global Catalogue of Microorganisms (GCM) 10K type strain sequencing project: providing services to taxonomists for standard genome sequencing and annotation.</title>
        <authorList>
            <consortium name="The Broad Institute Genomics Platform"/>
            <consortium name="The Broad Institute Genome Sequencing Center for Infectious Disease"/>
            <person name="Wu L."/>
            <person name="Ma J."/>
        </authorList>
    </citation>
    <scope>NUCLEOTIDE SEQUENCE [LARGE SCALE GENOMIC DNA]</scope>
    <source>
        <strain evidence="3">JCM 17440</strain>
    </source>
</reference>
<comment type="caution">
    <text evidence="2">The sequence shown here is derived from an EMBL/GenBank/DDBJ whole genome shotgun (WGS) entry which is preliminary data.</text>
</comment>
<dbReference type="Proteomes" id="UP001501710">
    <property type="component" value="Unassembled WGS sequence"/>
</dbReference>
<dbReference type="InterPro" id="IPR007278">
    <property type="entry name" value="DUF397"/>
</dbReference>
<evidence type="ECO:0000259" key="1">
    <source>
        <dbReference type="Pfam" id="PF04149"/>
    </source>
</evidence>
<dbReference type="Pfam" id="PF04149">
    <property type="entry name" value="DUF397"/>
    <property type="match status" value="2"/>
</dbReference>